<dbReference type="InterPro" id="IPR040168">
    <property type="entry name" value="Not2/3/5"/>
</dbReference>
<evidence type="ECO:0000313" key="10">
    <source>
        <dbReference type="EMBL" id="KXN67175.1"/>
    </source>
</evidence>
<keyword evidence="8" id="KW-0539">Nucleus</keyword>
<dbReference type="AlphaFoldDB" id="A0A137NWG2"/>
<gene>
    <name evidence="10" type="ORF">CONCODRAFT_118897</name>
</gene>
<evidence type="ECO:0000256" key="7">
    <source>
        <dbReference type="ARBA" id="ARBA00023163"/>
    </source>
</evidence>
<evidence type="ECO:0000313" key="11">
    <source>
        <dbReference type="Proteomes" id="UP000070444"/>
    </source>
</evidence>
<dbReference type="GO" id="GO:0005737">
    <property type="term" value="C:cytoplasm"/>
    <property type="evidence" value="ECO:0007669"/>
    <property type="project" value="UniProtKB-SubCell"/>
</dbReference>
<evidence type="ECO:0000256" key="2">
    <source>
        <dbReference type="ARBA" id="ARBA00004496"/>
    </source>
</evidence>
<name>A0A137NWG2_CONC2</name>
<dbReference type="InterPro" id="IPR007207">
    <property type="entry name" value="Not_N"/>
</dbReference>
<keyword evidence="11" id="KW-1185">Reference proteome</keyword>
<accession>A0A137NWG2</accession>
<dbReference type="Pfam" id="PF04065">
    <property type="entry name" value="Not3"/>
    <property type="match status" value="1"/>
</dbReference>
<dbReference type="Proteomes" id="UP000070444">
    <property type="component" value="Unassembled WGS sequence"/>
</dbReference>
<keyword evidence="5" id="KW-0678">Repressor</keyword>
<evidence type="ECO:0000256" key="8">
    <source>
        <dbReference type="ARBA" id="ARBA00023242"/>
    </source>
</evidence>
<dbReference type="EMBL" id="KQ964654">
    <property type="protein sequence ID" value="KXN67175.1"/>
    <property type="molecule type" value="Genomic_DNA"/>
</dbReference>
<proteinExistence type="inferred from homology"/>
<dbReference type="GO" id="GO:0030015">
    <property type="term" value="C:CCR4-NOT core complex"/>
    <property type="evidence" value="ECO:0007669"/>
    <property type="project" value="InterPro"/>
</dbReference>
<dbReference type="GO" id="GO:0005634">
    <property type="term" value="C:nucleus"/>
    <property type="evidence" value="ECO:0007669"/>
    <property type="project" value="UniProtKB-SubCell"/>
</dbReference>
<keyword evidence="6" id="KW-0805">Transcription regulation</keyword>
<dbReference type="OMA" id="YHERHEN"/>
<evidence type="ECO:0000256" key="4">
    <source>
        <dbReference type="ARBA" id="ARBA00022490"/>
    </source>
</evidence>
<evidence type="ECO:0000256" key="1">
    <source>
        <dbReference type="ARBA" id="ARBA00004123"/>
    </source>
</evidence>
<dbReference type="OrthoDB" id="293823at2759"/>
<reference evidence="10 11" key="1">
    <citation type="journal article" date="2015" name="Genome Biol. Evol.">
        <title>Phylogenomic analyses indicate that early fungi evolved digesting cell walls of algal ancestors of land plants.</title>
        <authorList>
            <person name="Chang Y."/>
            <person name="Wang S."/>
            <person name="Sekimoto S."/>
            <person name="Aerts A.L."/>
            <person name="Choi C."/>
            <person name="Clum A."/>
            <person name="LaButti K.M."/>
            <person name="Lindquist E.A."/>
            <person name="Yee Ngan C."/>
            <person name="Ohm R.A."/>
            <person name="Salamov A.A."/>
            <person name="Grigoriev I.V."/>
            <person name="Spatafora J.W."/>
            <person name="Berbee M.L."/>
        </authorList>
    </citation>
    <scope>NUCLEOTIDE SEQUENCE [LARGE SCALE GENOMIC DNA]</scope>
    <source>
        <strain evidence="10 11">NRRL 28638</strain>
    </source>
</reference>
<keyword evidence="4" id="KW-0963">Cytoplasm</keyword>
<organism evidence="10 11">
    <name type="scientific">Conidiobolus coronatus (strain ATCC 28846 / CBS 209.66 / NRRL 28638)</name>
    <name type="common">Delacroixia coronata</name>
    <dbReference type="NCBI Taxonomy" id="796925"/>
    <lineage>
        <taxon>Eukaryota</taxon>
        <taxon>Fungi</taxon>
        <taxon>Fungi incertae sedis</taxon>
        <taxon>Zoopagomycota</taxon>
        <taxon>Entomophthoromycotina</taxon>
        <taxon>Entomophthoromycetes</taxon>
        <taxon>Entomophthorales</taxon>
        <taxon>Ancylistaceae</taxon>
        <taxon>Conidiobolus</taxon>
    </lineage>
</organism>
<evidence type="ECO:0000259" key="9">
    <source>
        <dbReference type="Pfam" id="PF04065"/>
    </source>
</evidence>
<protein>
    <submittedName>
        <fullName evidence="10">Not CCR4-Not complex component</fullName>
    </submittedName>
</protein>
<comment type="subcellular location">
    <subcellularLocation>
        <location evidence="2">Cytoplasm</location>
    </subcellularLocation>
    <subcellularLocation>
        <location evidence="1">Nucleus</location>
    </subcellularLocation>
</comment>
<comment type="similarity">
    <text evidence="3">Belongs to the CNOT2/3/5 family.</text>
</comment>
<feature type="domain" description="CCR4-Not complex component Not N-terminal" evidence="9">
    <location>
        <begin position="3"/>
        <end position="198"/>
    </location>
</feature>
<evidence type="ECO:0000256" key="3">
    <source>
        <dbReference type="ARBA" id="ARBA00007682"/>
    </source>
</evidence>
<dbReference type="PANTHER" id="PTHR23326">
    <property type="entry name" value="CCR4 NOT-RELATED"/>
    <property type="match status" value="1"/>
</dbReference>
<evidence type="ECO:0000256" key="6">
    <source>
        <dbReference type="ARBA" id="ARBA00023015"/>
    </source>
</evidence>
<dbReference type="GO" id="GO:0006355">
    <property type="term" value="P:regulation of DNA-templated transcription"/>
    <property type="evidence" value="ECO:0007669"/>
    <property type="project" value="InterPro"/>
</dbReference>
<sequence length="199" mass="23584">MTTRKLQLEIDRVLKKVTEGFNDFDVTYSKIQTTTNSNMSQKYESDLKKEIKKLQRCRDQIKTWLTSNDIKDKRQLTDSRKAIENKMEQFKLIEKEMKTKAFSKEGLNQATKVDPREQKKSETVNWISEVVDNLNIQIDSFEAESEVLLSGSKKKKDASKIERLNQIKHHLERHKWHINRLELIQRLLENDRTDTDAVF</sequence>
<dbReference type="STRING" id="796925.A0A137NWG2"/>
<keyword evidence="7" id="KW-0804">Transcription</keyword>
<evidence type="ECO:0000256" key="5">
    <source>
        <dbReference type="ARBA" id="ARBA00022491"/>
    </source>
</evidence>